<feature type="repeat" description="ANK" evidence="3">
    <location>
        <begin position="1342"/>
        <end position="1374"/>
    </location>
</feature>
<dbReference type="InterPro" id="IPR000845">
    <property type="entry name" value="Nucleoside_phosphorylase_d"/>
</dbReference>
<dbReference type="InterPro" id="IPR036770">
    <property type="entry name" value="Ankyrin_rpt-contain_sf"/>
</dbReference>
<dbReference type="PROSITE" id="PS50088">
    <property type="entry name" value="ANK_REPEAT"/>
    <property type="match status" value="17"/>
</dbReference>
<feature type="repeat" description="ANK" evidence="3">
    <location>
        <begin position="1144"/>
        <end position="1176"/>
    </location>
</feature>
<feature type="repeat" description="ANK" evidence="3">
    <location>
        <begin position="1009"/>
        <end position="1041"/>
    </location>
</feature>
<protein>
    <recommendedName>
        <fullName evidence="8">Nucleoside phosphorylase domain-containing protein</fullName>
    </recommendedName>
</protein>
<dbReference type="Pfam" id="PF01048">
    <property type="entry name" value="PNP_UDP_1"/>
    <property type="match status" value="1"/>
</dbReference>
<feature type="repeat" description="ANK" evidence="3">
    <location>
        <begin position="1377"/>
        <end position="1409"/>
    </location>
</feature>
<feature type="domain" description="Nephrocystin 3-like N-terminal" evidence="5">
    <location>
        <begin position="385"/>
        <end position="559"/>
    </location>
</feature>
<comment type="caution">
    <text evidence="6">The sequence shown here is derived from an EMBL/GenBank/DDBJ whole genome shotgun (WGS) entry which is preliminary data.</text>
</comment>
<dbReference type="EMBL" id="CAJVPA010000166">
    <property type="protein sequence ID" value="CAG8365255.1"/>
    <property type="molecule type" value="Genomic_DNA"/>
</dbReference>
<dbReference type="SUPFAM" id="SSF53167">
    <property type="entry name" value="Purine and uridine phosphorylases"/>
    <property type="match status" value="1"/>
</dbReference>
<feature type="repeat" description="ANK" evidence="3">
    <location>
        <begin position="1243"/>
        <end position="1275"/>
    </location>
</feature>
<keyword evidence="1" id="KW-0677">Repeat</keyword>
<feature type="repeat" description="ANK" evidence="3">
    <location>
        <begin position="943"/>
        <end position="975"/>
    </location>
</feature>
<feature type="repeat" description="ANK" evidence="3">
    <location>
        <begin position="1474"/>
        <end position="1506"/>
    </location>
</feature>
<dbReference type="SUPFAM" id="SSF48403">
    <property type="entry name" value="Ankyrin repeat"/>
    <property type="match status" value="2"/>
</dbReference>
<dbReference type="PANTHER" id="PTHR24166">
    <property type="entry name" value="ROLLING PEBBLES, ISOFORM B"/>
    <property type="match status" value="1"/>
</dbReference>
<evidence type="ECO:0000256" key="1">
    <source>
        <dbReference type="ARBA" id="ARBA00022737"/>
    </source>
</evidence>
<dbReference type="Pfam" id="PF24883">
    <property type="entry name" value="NPHP3_N"/>
    <property type="match status" value="1"/>
</dbReference>
<evidence type="ECO:0008006" key="8">
    <source>
        <dbReference type="Google" id="ProtNLM"/>
    </source>
</evidence>
<gene>
    <name evidence="6" type="ORF">PSALAMII_LOCUS4294</name>
</gene>
<dbReference type="Gene3D" id="3.40.50.300">
    <property type="entry name" value="P-loop containing nucleotide triphosphate hydrolases"/>
    <property type="match status" value="1"/>
</dbReference>
<dbReference type="Pfam" id="PF12796">
    <property type="entry name" value="Ank_2"/>
    <property type="match status" value="5"/>
</dbReference>
<dbReference type="OrthoDB" id="194358at2759"/>
<evidence type="ECO:0000256" key="3">
    <source>
        <dbReference type="PROSITE-ProRule" id="PRU00023"/>
    </source>
</evidence>
<proteinExistence type="predicted"/>
<dbReference type="PROSITE" id="PS50297">
    <property type="entry name" value="ANK_REP_REGION"/>
    <property type="match status" value="16"/>
</dbReference>
<feature type="repeat" description="ANK" evidence="3">
    <location>
        <begin position="1177"/>
        <end position="1209"/>
    </location>
</feature>
<feature type="repeat" description="ANK" evidence="3">
    <location>
        <begin position="976"/>
        <end position="1008"/>
    </location>
</feature>
<dbReference type="GO" id="GO:0003824">
    <property type="term" value="F:catalytic activity"/>
    <property type="evidence" value="ECO:0007669"/>
    <property type="project" value="InterPro"/>
</dbReference>
<dbReference type="GO" id="GO:0009116">
    <property type="term" value="P:nucleoside metabolic process"/>
    <property type="evidence" value="ECO:0007669"/>
    <property type="project" value="InterPro"/>
</dbReference>
<evidence type="ECO:0000259" key="5">
    <source>
        <dbReference type="Pfam" id="PF24883"/>
    </source>
</evidence>
<dbReference type="InterPro" id="IPR050889">
    <property type="entry name" value="Dendritic_Spine_Reg/Scaffold"/>
</dbReference>
<feature type="repeat" description="ANK" evidence="3">
    <location>
        <begin position="1044"/>
        <end position="1076"/>
    </location>
</feature>
<dbReference type="InterPro" id="IPR035994">
    <property type="entry name" value="Nucleoside_phosphorylase_sf"/>
</dbReference>
<dbReference type="SMART" id="SM00248">
    <property type="entry name" value="ANK"/>
    <property type="match status" value="19"/>
</dbReference>
<feature type="domain" description="Nucleoside phosphorylase" evidence="4">
    <location>
        <begin position="74"/>
        <end position="331"/>
    </location>
</feature>
<name>A0A9W4J033_9EURO</name>
<keyword evidence="2 3" id="KW-0040">ANK repeat</keyword>
<dbReference type="SUPFAM" id="SSF52540">
    <property type="entry name" value="P-loop containing nucleoside triphosphate hydrolases"/>
    <property type="match status" value="1"/>
</dbReference>
<evidence type="ECO:0000313" key="6">
    <source>
        <dbReference type="EMBL" id="CAG8365255.1"/>
    </source>
</evidence>
<evidence type="ECO:0000313" key="7">
    <source>
        <dbReference type="Proteomes" id="UP001152646"/>
    </source>
</evidence>
<feature type="repeat" description="ANK" evidence="3">
    <location>
        <begin position="1410"/>
        <end position="1442"/>
    </location>
</feature>
<dbReference type="Pfam" id="PF13637">
    <property type="entry name" value="Ank_4"/>
    <property type="match status" value="1"/>
</dbReference>
<dbReference type="Proteomes" id="UP001152646">
    <property type="component" value="Unassembled WGS sequence"/>
</dbReference>
<feature type="repeat" description="ANK" evidence="3">
    <location>
        <begin position="1507"/>
        <end position="1538"/>
    </location>
</feature>
<feature type="repeat" description="ANK" evidence="3">
    <location>
        <begin position="1309"/>
        <end position="1341"/>
    </location>
</feature>
<dbReference type="PANTHER" id="PTHR24166:SF48">
    <property type="entry name" value="PROTEIN VAPYRIN"/>
    <property type="match status" value="1"/>
</dbReference>
<dbReference type="InterPro" id="IPR002110">
    <property type="entry name" value="Ankyrin_rpt"/>
</dbReference>
<feature type="repeat" description="ANK" evidence="3">
    <location>
        <begin position="1210"/>
        <end position="1242"/>
    </location>
</feature>
<feature type="repeat" description="ANK" evidence="3">
    <location>
        <begin position="1276"/>
        <end position="1308"/>
    </location>
</feature>
<dbReference type="InterPro" id="IPR056884">
    <property type="entry name" value="NPHP3-like_N"/>
</dbReference>
<evidence type="ECO:0000256" key="2">
    <source>
        <dbReference type="ARBA" id="ARBA00023043"/>
    </source>
</evidence>
<dbReference type="Gene3D" id="3.40.50.1580">
    <property type="entry name" value="Nucleoside phosphorylase domain"/>
    <property type="match status" value="1"/>
</dbReference>
<feature type="repeat" description="ANK" evidence="3">
    <location>
        <begin position="1443"/>
        <end position="1475"/>
    </location>
</feature>
<dbReference type="Pfam" id="PF00023">
    <property type="entry name" value="Ank"/>
    <property type="match status" value="2"/>
</dbReference>
<dbReference type="PRINTS" id="PR01415">
    <property type="entry name" value="ANKYRIN"/>
</dbReference>
<dbReference type="Gene3D" id="1.25.40.20">
    <property type="entry name" value="Ankyrin repeat-containing domain"/>
    <property type="match status" value="8"/>
</dbReference>
<reference evidence="6" key="1">
    <citation type="submission" date="2021-07" db="EMBL/GenBank/DDBJ databases">
        <authorList>
            <person name="Branca A.L. A."/>
        </authorList>
    </citation>
    <scope>NUCLEOTIDE SEQUENCE</scope>
</reference>
<organism evidence="6 7">
    <name type="scientific">Penicillium salamii</name>
    <dbReference type="NCBI Taxonomy" id="1612424"/>
    <lineage>
        <taxon>Eukaryota</taxon>
        <taxon>Fungi</taxon>
        <taxon>Dikarya</taxon>
        <taxon>Ascomycota</taxon>
        <taxon>Pezizomycotina</taxon>
        <taxon>Eurotiomycetes</taxon>
        <taxon>Eurotiomycetidae</taxon>
        <taxon>Eurotiales</taxon>
        <taxon>Aspergillaceae</taxon>
        <taxon>Penicillium</taxon>
    </lineage>
</organism>
<feature type="repeat" description="ANK" evidence="3">
    <location>
        <begin position="1079"/>
        <end position="1111"/>
    </location>
</feature>
<sequence length="1538" mass="170275">MESSHFNGTNHAIQIAYNYGPVSADIHESKRCKTSHHGGLPAPRHEQYTIAWICALHIEMAAAQTMLDGFHEALPTYVDDRNAYVLGNIKEHNVVIACLPTEQYGTNNAAIVMTNLQRTFPAIRACLMVGIGGGVPTKADVRLGDIVVGTRVMQCDLGKVLADGQLQRTAIPRILDHSLGGLVSTVRSKHELSPNRVLSILEQRFKEQPAYARPDLPDRLFDAAYDHESSSGTCDGCDPSKLVPRGTRTSDEVVIHYGAIASGNQVMRDGRTRDIIARQLDIICFEMEAAGLMDILPCLAIRGICDYSDSHKNKEWQRYAAATAAAYARELLEELPVTRSHAEIAFAENSDQSSVSIRRKTLLDSLKFEQMDARKTTIKQEQKKTCRWFLNHSSHKAWLDPAELAQHHGFLWMSGKPGAGKSTIMKFAYGNMKSKTRQKDAMTASFFFNARGDTLEKTISGMYRSLLLQLLEGYPDLQVVLDDPDQVPRTQTGCPSLNVLKNLFANAISALGQRSLVCYVDALDECDEQQVVDMVQYFEDLTEDSTAKGVRFRICFSSRHYPYIFIRRGLRLTLEDQSGHADDLETYVTSRLLIQEPALVEKLQPKLFEKAAGVFMWVVLVVDILNTEYRRGRMALERRLAEIPSDLSALFKDILRRDNEDMEALKLCILWILFARTPLRLQEFYHALWSGLSLEGSADDQIPDVIVLGTGGASDMFKRYVISSSKGLAETTKSSQPTVQFIHESVRDFLIKDKGLYELWPELGLDCEGLGHETLKHCCDLYANHITVRTSVDKLPAEPTSDNKNGILYKYPFLEYATQNILHHANAAAKAVSQDEFLSSFRLSDWINLSNLFEKFKNRRYTPTASLLYVLADGGFPALIRVGVKNDSRVNVLDERYKYPLFAALANGHKDAVAALLNSPSRICDGVDITEGLNHRKDLKDYMNRTPLSWASKNGRVGIVKLLLQIGDDCDQQDGFRQTPLSLASLNGHTTVVRLLIEKGVDLNAIDGTGVKPLEEALYNNHAATAELLLNEGAHFNITATVRNGQTALQRALKNNHAASAKLLIDKGAYLDIDAIDENGRTPLRRALENNHVAVAKLLIDKGARFDFDAIDNEGRTLLHLALSWELVQLLIDNGADPNAIDKDGWTPLHLTSLRGYKAISELLIDRGADPNAIDKEGRTPLHFASSHGPWEVVQLLIHQGADPNAIDKKGRTPLHLASLKPSEATSELLIDKGADIDAIDNEGRTPLHLALSHRYWEVVQLLIRKGADPNAIDKDGWTPLHLTSLRGYKAISELLIDRGADPNVIDKEGRTPLHLASLSGHKATSELLIDKGADIDAIDGKGRTPLHFALSMGHATVAELLIDRGARFSNEACDKDGQTHLQRASFNGYDAVVRLLITTGADINARDKDGWIPLQWASSHDHRAMVKCLIKHGADVNARDSYGSTALQWASANGHTEVARLLVENGAYVNVKDGWNPLKWASSKGHQAIVELLIEHGADVNARGSNGSTALQWASANGHEAIVKLLIEKGAHAEREN</sequence>
<evidence type="ECO:0000259" key="4">
    <source>
        <dbReference type="Pfam" id="PF01048"/>
    </source>
</evidence>
<dbReference type="InterPro" id="IPR027417">
    <property type="entry name" value="P-loop_NTPase"/>
</dbReference>
<accession>A0A9W4J033</accession>